<evidence type="ECO:0000313" key="8">
    <source>
        <dbReference type="EMBL" id="OAK70157.1"/>
    </source>
</evidence>
<dbReference type="Pfam" id="PF00589">
    <property type="entry name" value="Phage_integrase"/>
    <property type="match status" value="1"/>
</dbReference>
<dbReference type="InterPro" id="IPR050090">
    <property type="entry name" value="Tyrosine_recombinase_XerCD"/>
</dbReference>
<dbReference type="PATRIC" id="fig|217031.6.peg.2734"/>
<dbReference type="PANTHER" id="PTHR30349:SF64">
    <property type="entry name" value="PROPHAGE INTEGRASE INTD-RELATED"/>
    <property type="match status" value="1"/>
</dbReference>
<dbReference type="InterPro" id="IPR013762">
    <property type="entry name" value="Integrase-like_cat_sf"/>
</dbReference>
<keyword evidence="2" id="KW-0229">DNA integration</keyword>
<keyword evidence="9" id="KW-1185">Reference proteome</keyword>
<comment type="caution">
    <text evidence="8">The sequence shown here is derived from an EMBL/GenBank/DDBJ whole genome shotgun (WGS) entry which is preliminary data.</text>
</comment>
<dbReference type="PANTHER" id="PTHR30349">
    <property type="entry name" value="PHAGE INTEGRASE-RELATED"/>
    <property type="match status" value="1"/>
</dbReference>
<dbReference type="Proteomes" id="UP000077881">
    <property type="component" value="Unassembled WGS sequence"/>
</dbReference>
<dbReference type="InterPro" id="IPR004107">
    <property type="entry name" value="Integrase_SAM-like_N"/>
</dbReference>
<dbReference type="InterPro" id="IPR011010">
    <property type="entry name" value="DNA_brk_join_enz"/>
</dbReference>
<keyword evidence="3 5" id="KW-0238">DNA-binding</keyword>
<protein>
    <recommendedName>
        <fullName evidence="10">Site-specific integrase</fullName>
    </recommendedName>
</protein>
<dbReference type="Gene3D" id="1.10.150.130">
    <property type="match status" value="1"/>
</dbReference>
<dbReference type="EMBL" id="LDJR01000052">
    <property type="protein sequence ID" value="OAK70157.1"/>
    <property type="molecule type" value="Genomic_DNA"/>
</dbReference>
<comment type="similarity">
    <text evidence="1">Belongs to the 'phage' integrase family.</text>
</comment>
<evidence type="ECO:0000256" key="2">
    <source>
        <dbReference type="ARBA" id="ARBA00022908"/>
    </source>
</evidence>
<evidence type="ECO:0008006" key="10">
    <source>
        <dbReference type="Google" id="ProtNLM"/>
    </source>
</evidence>
<dbReference type="GO" id="GO:0015074">
    <property type="term" value="P:DNA integration"/>
    <property type="evidence" value="ECO:0007669"/>
    <property type="project" value="UniProtKB-KW"/>
</dbReference>
<reference evidence="8 9" key="1">
    <citation type="submission" date="2015-05" db="EMBL/GenBank/DDBJ databases">
        <title>Comparison of genome.</title>
        <authorList>
            <person name="Zheng Z."/>
            <person name="Sun M."/>
        </authorList>
    </citation>
    <scope>NUCLEOTIDE SEQUENCE [LARGE SCALE GENOMIC DNA]</scope>
    <source>
        <strain evidence="8 9">G25-74</strain>
    </source>
</reference>
<evidence type="ECO:0000256" key="4">
    <source>
        <dbReference type="ARBA" id="ARBA00023172"/>
    </source>
</evidence>
<feature type="domain" description="Core-binding (CB)" evidence="7">
    <location>
        <begin position="56"/>
        <end position="139"/>
    </location>
</feature>
<dbReference type="InterPro" id="IPR044068">
    <property type="entry name" value="CB"/>
</dbReference>
<evidence type="ECO:0000256" key="5">
    <source>
        <dbReference type="PROSITE-ProRule" id="PRU01248"/>
    </source>
</evidence>
<feature type="domain" description="Tyr recombinase" evidence="6">
    <location>
        <begin position="160"/>
        <end position="358"/>
    </location>
</feature>
<dbReference type="CDD" id="cd01189">
    <property type="entry name" value="INT_ICEBs1_C_like"/>
    <property type="match status" value="1"/>
</dbReference>
<evidence type="ECO:0000256" key="1">
    <source>
        <dbReference type="ARBA" id="ARBA00008857"/>
    </source>
</evidence>
<evidence type="ECO:0000259" key="7">
    <source>
        <dbReference type="PROSITE" id="PS51900"/>
    </source>
</evidence>
<evidence type="ECO:0000313" key="9">
    <source>
        <dbReference type="Proteomes" id="UP000077881"/>
    </source>
</evidence>
<accession>A0A177ZQB4</accession>
<dbReference type="Pfam" id="PF14659">
    <property type="entry name" value="Phage_int_SAM_3"/>
    <property type="match status" value="1"/>
</dbReference>
<organism evidence="8 9">
    <name type="scientific">Lederbergia galactosidilytica</name>
    <dbReference type="NCBI Taxonomy" id="217031"/>
    <lineage>
        <taxon>Bacteria</taxon>
        <taxon>Bacillati</taxon>
        <taxon>Bacillota</taxon>
        <taxon>Bacilli</taxon>
        <taxon>Bacillales</taxon>
        <taxon>Bacillaceae</taxon>
        <taxon>Lederbergia</taxon>
    </lineage>
</organism>
<dbReference type="AlphaFoldDB" id="A0A177ZQB4"/>
<dbReference type="PROSITE" id="PS51898">
    <property type="entry name" value="TYR_RECOMBINASE"/>
    <property type="match status" value="1"/>
</dbReference>
<keyword evidence="4" id="KW-0233">DNA recombination</keyword>
<proteinExistence type="inferred from homology"/>
<dbReference type="InterPro" id="IPR002104">
    <property type="entry name" value="Integrase_catalytic"/>
</dbReference>
<dbReference type="GO" id="GO:0006310">
    <property type="term" value="P:DNA recombination"/>
    <property type="evidence" value="ECO:0007669"/>
    <property type="project" value="UniProtKB-KW"/>
</dbReference>
<dbReference type="SUPFAM" id="SSF56349">
    <property type="entry name" value="DNA breaking-rejoining enzymes"/>
    <property type="match status" value="1"/>
</dbReference>
<gene>
    <name evidence="8" type="ORF">ABB05_12720</name>
</gene>
<evidence type="ECO:0000259" key="6">
    <source>
        <dbReference type="PROSITE" id="PS51898"/>
    </source>
</evidence>
<dbReference type="Gene3D" id="1.10.443.10">
    <property type="entry name" value="Intergrase catalytic core"/>
    <property type="match status" value="1"/>
</dbReference>
<evidence type="ECO:0000256" key="3">
    <source>
        <dbReference type="ARBA" id="ARBA00023125"/>
    </source>
</evidence>
<dbReference type="PROSITE" id="PS51900">
    <property type="entry name" value="CB"/>
    <property type="match status" value="1"/>
</dbReference>
<name>A0A177ZQB4_9BACI</name>
<dbReference type="InterPro" id="IPR010998">
    <property type="entry name" value="Integrase_recombinase_N"/>
</dbReference>
<dbReference type="GO" id="GO:0003677">
    <property type="term" value="F:DNA binding"/>
    <property type="evidence" value="ECO:0007669"/>
    <property type="project" value="UniProtKB-UniRule"/>
</dbReference>
<sequence length="375" mass="43670">MVDGYGFRLDIGINPVTGKRVQKRFGPFKGKTVARKELAKKINEIESGTLLNPSDIKLGVFLKQWLDHKEKHVSKGTMAHYRPYVNKHLIPNLGALKIDQLKPYHIQEFYDHYAEEEILSNQSIVHMHRILNNALKTAIMWELANKNPCDGIKPPKPEKYEMQVWDKPDVDEFLMVAKKDRFYIIYLLALSTGMRKGELLGLKWQDIDFTNHDLSVRRAVTRKKGGGFEIGPLKTENSYRNISLFDHVMEELEEYKQEQKKYIMKNRKTYKDQDLVMANSNGSFILPRNLDRNWLSTLEESMLRKIRFHDMRHTHATLMLKQGTHPKVVQERLGHYSISVTLDLYSHVLPNIQKAAAEQFGEQIFGIKSKNKHSI</sequence>